<proteinExistence type="predicted"/>
<dbReference type="Pfam" id="PF00293">
    <property type="entry name" value="NUDIX"/>
    <property type="match status" value="1"/>
</dbReference>
<dbReference type="PROSITE" id="PS00893">
    <property type="entry name" value="NUDIX_BOX"/>
    <property type="match status" value="1"/>
</dbReference>
<dbReference type="InterPro" id="IPR015797">
    <property type="entry name" value="NUDIX_hydrolase-like_dom_sf"/>
</dbReference>
<organism evidence="4">
    <name type="scientific">Albugo laibachii Nc14</name>
    <dbReference type="NCBI Taxonomy" id="890382"/>
    <lineage>
        <taxon>Eukaryota</taxon>
        <taxon>Sar</taxon>
        <taxon>Stramenopiles</taxon>
        <taxon>Oomycota</taxon>
        <taxon>Peronosporomycetes</taxon>
        <taxon>Albuginales</taxon>
        <taxon>Albuginaceae</taxon>
        <taxon>Albugo</taxon>
    </lineage>
</organism>
<name>F0WW20_9STRA</name>
<dbReference type="PROSITE" id="PS51462">
    <property type="entry name" value="NUDIX"/>
    <property type="match status" value="1"/>
</dbReference>
<dbReference type="GO" id="GO:0006203">
    <property type="term" value="P:dGTP catabolic process"/>
    <property type="evidence" value="ECO:0007669"/>
    <property type="project" value="TreeGrafter"/>
</dbReference>
<accession>F0WW20</accession>
<keyword evidence="1" id="KW-0378">Hydrolase</keyword>
<evidence type="ECO:0000259" key="3">
    <source>
        <dbReference type="PROSITE" id="PS51462"/>
    </source>
</evidence>
<sequence length="328" mass="37448">MESSAVNDTSHFEKFSCKKRRTLRDSEDELKASLTSARELKHKLIQTARENAKLKVLLMKYMDSDELLFSSSQLSTSNETPASSQTAVDLFVEESTHDNTTSDASKPPNESSRSQSIGNVHECIDFGREQSIQQSHWSDITNTSHLEDIISFFEKQDLEDPIRFSQESTLRPLSGCVRVGVGVLLTSPQHPECVLVGKRLGSHGEGKLALPGGHLEMYESWEECAIREVKEETDVTLERAAFLFVTNDPMEAEGRHYITIFMHASIDCDSQTIRNMEPHKCEKWIWELWSNLEESENLFMPLYHLIRDSAFQKRARKQLLMPNRHATN</sequence>
<evidence type="ECO:0000256" key="2">
    <source>
        <dbReference type="SAM" id="MobiDB-lite"/>
    </source>
</evidence>
<feature type="region of interest" description="Disordered" evidence="2">
    <location>
        <begin position="95"/>
        <end position="116"/>
    </location>
</feature>
<reference evidence="4" key="2">
    <citation type="submission" date="2011-02" db="EMBL/GenBank/DDBJ databases">
        <authorList>
            <person name="MacLean D."/>
        </authorList>
    </citation>
    <scope>NUCLEOTIDE SEQUENCE</scope>
</reference>
<dbReference type="AlphaFoldDB" id="F0WW20"/>
<evidence type="ECO:0000313" key="4">
    <source>
        <dbReference type="EMBL" id="CCA25623.1"/>
    </source>
</evidence>
<dbReference type="Gene3D" id="3.90.79.10">
    <property type="entry name" value="Nucleoside Triphosphate Pyrophosphohydrolase"/>
    <property type="match status" value="1"/>
</dbReference>
<dbReference type="FunFam" id="3.90.79.10:FF:000060">
    <property type="entry name" value="Nudix hydrolase 1"/>
    <property type="match status" value="1"/>
</dbReference>
<dbReference type="GO" id="GO:0035539">
    <property type="term" value="F:8-oxo-7,8-dihydrodeoxyguanosine triphosphate pyrophosphatase activity"/>
    <property type="evidence" value="ECO:0007669"/>
    <property type="project" value="TreeGrafter"/>
</dbReference>
<dbReference type="GO" id="GO:0005829">
    <property type="term" value="C:cytosol"/>
    <property type="evidence" value="ECO:0007669"/>
    <property type="project" value="TreeGrafter"/>
</dbReference>
<dbReference type="InterPro" id="IPR000086">
    <property type="entry name" value="NUDIX_hydrolase_dom"/>
</dbReference>
<feature type="compositionally biased region" description="Polar residues" evidence="2">
    <location>
        <begin position="98"/>
        <end position="116"/>
    </location>
</feature>
<protein>
    <submittedName>
        <fullName evidence="4">Uncharacterized protein AlNc14C308G10470</fullName>
    </submittedName>
</protein>
<dbReference type="EMBL" id="FR824353">
    <property type="protein sequence ID" value="CCA25623.1"/>
    <property type="molecule type" value="Genomic_DNA"/>
</dbReference>
<dbReference type="SUPFAM" id="SSF55811">
    <property type="entry name" value="Nudix"/>
    <property type="match status" value="1"/>
</dbReference>
<dbReference type="PANTHER" id="PTHR16099">
    <property type="entry name" value="8-OXO-DGTP DIPHOSPHATES NUDT15"/>
    <property type="match status" value="1"/>
</dbReference>
<dbReference type="CDD" id="cd04678">
    <property type="entry name" value="NUDIX_MTH2_Nudt15"/>
    <property type="match status" value="1"/>
</dbReference>
<feature type="domain" description="Nudix hydrolase" evidence="3">
    <location>
        <begin position="176"/>
        <end position="322"/>
    </location>
</feature>
<gene>
    <name evidence="4" type="primary">AlNc14C308G10470</name>
    <name evidence="4" type="ORF">ALNC14_117670</name>
</gene>
<dbReference type="InterPro" id="IPR020084">
    <property type="entry name" value="NUDIX_hydrolase_CS"/>
</dbReference>
<dbReference type="HOGENOM" id="CLU_071734_0_0_1"/>
<evidence type="ECO:0000256" key="1">
    <source>
        <dbReference type="ARBA" id="ARBA00022801"/>
    </source>
</evidence>
<reference evidence="4" key="1">
    <citation type="journal article" date="2011" name="PLoS Biol.">
        <title>Gene gain and loss during evolution of obligate parasitism in the white rust pathogen of Arabidopsis thaliana.</title>
        <authorList>
            <person name="Kemen E."/>
            <person name="Gardiner A."/>
            <person name="Schultz-Larsen T."/>
            <person name="Kemen A.C."/>
            <person name="Balmuth A.L."/>
            <person name="Robert-Seilaniantz A."/>
            <person name="Bailey K."/>
            <person name="Holub E."/>
            <person name="Studholme D.J."/>
            <person name="Maclean D."/>
            <person name="Jones J.D."/>
        </authorList>
    </citation>
    <scope>NUCLEOTIDE SEQUENCE</scope>
</reference>
<dbReference type="PANTHER" id="PTHR16099:SF5">
    <property type="entry name" value="NUCLEOTIDE TRIPHOSPHATE DIPHOSPHATASE NUDT15"/>
    <property type="match status" value="1"/>
</dbReference>